<evidence type="ECO:0000256" key="2">
    <source>
        <dbReference type="ARBA" id="ARBA00010958"/>
    </source>
</evidence>
<organism evidence="13 14">
    <name type="scientific">Aspergillus puulaauensis</name>
    <dbReference type="NCBI Taxonomy" id="1220207"/>
    <lineage>
        <taxon>Eukaryota</taxon>
        <taxon>Fungi</taxon>
        <taxon>Dikarya</taxon>
        <taxon>Ascomycota</taxon>
        <taxon>Pezizomycotina</taxon>
        <taxon>Eurotiomycetes</taxon>
        <taxon>Eurotiomycetidae</taxon>
        <taxon>Eurotiales</taxon>
        <taxon>Aspergillaceae</taxon>
        <taxon>Aspergillus</taxon>
    </lineage>
</organism>
<evidence type="ECO:0000256" key="7">
    <source>
        <dbReference type="ARBA" id="ARBA00022807"/>
    </source>
</evidence>
<evidence type="ECO:0000313" key="14">
    <source>
        <dbReference type="Proteomes" id="UP000654913"/>
    </source>
</evidence>
<keyword evidence="7" id="KW-0788">Thiol protease</keyword>
<comment type="subcellular location">
    <subcellularLocation>
        <location evidence="11">Nucleus</location>
    </subcellularLocation>
    <subcellularLocation>
        <location evidence="11">Cytoplasm</location>
    </subcellularLocation>
    <subcellularLocation>
        <location evidence="1">Preautophagosomal structure</location>
    </subcellularLocation>
</comment>
<dbReference type="EC" id="3.4.22.-" evidence="11"/>
<evidence type="ECO:0000256" key="8">
    <source>
        <dbReference type="ARBA" id="ARBA00022927"/>
    </source>
</evidence>
<dbReference type="GeneID" id="64973293"/>
<reference evidence="13" key="2">
    <citation type="submission" date="2021-02" db="EMBL/GenBank/DDBJ databases">
        <title>Aspergillus puulaauensis MK2 genome sequence.</title>
        <authorList>
            <person name="Futagami T."/>
            <person name="Mori K."/>
            <person name="Kadooka C."/>
            <person name="Tanaka T."/>
        </authorList>
    </citation>
    <scope>NUCLEOTIDE SEQUENCE</scope>
    <source>
        <strain evidence="13">MK2</strain>
    </source>
</reference>
<dbReference type="EMBL" id="AP024445">
    <property type="protein sequence ID" value="BCS23288.1"/>
    <property type="molecule type" value="Genomic_DNA"/>
</dbReference>
<dbReference type="GO" id="GO:0004197">
    <property type="term" value="F:cysteine-type endopeptidase activity"/>
    <property type="evidence" value="ECO:0007669"/>
    <property type="project" value="TreeGrafter"/>
</dbReference>
<dbReference type="GO" id="GO:0000423">
    <property type="term" value="P:mitophagy"/>
    <property type="evidence" value="ECO:0007669"/>
    <property type="project" value="TreeGrafter"/>
</dbReference>
<dbReference type="GO" id="GO:0019786">
    <property type="term" value="F:protein-phosphatidylethanolamide deconjugating activity"/>
    <property type="evidence" value="ECO:0007669"/>
    <property type="project" value="InterPro"/>
</dbReference>
<dbReference type="Proteomes" id="UP000654913">
    <property type="component" value="Chromosome 3"/>
</dbReference>
<keyword evidence="4 11" id="KW-0963">Cytoplasm</keyword>
<dbReference type="PANTHER" id="PTHR22624">
    <property type="entry name" value="CYSTEINE PROTEASE ATG4"/>
    <property type="match status" value="1"/>
</dbReference>
<dbReference type="InterPro" id="IPR005078">
    <property type="entry name" value="Peptidase_C54"/>
</dbReference>
<proteinExistence type="inferred from homology"/>
<evidence type="ECO:0000256" key="9">
    <source>
        <dbReference type="ARBA" id="ARBA00023006"/>
    </source>
</evidence>
<keyword evidence="9" id="KW-0072">Autophagy</keyword>
<accession>A0A7R8AN13</accession>
<keyword evidence="5 11" id="KW-0645">Protease</keyword>
<evidence type="ECO:0000256" key="10">
    <source>
        <dbReference type="ARBA" id="ARBA00029362"/>
    </source>
</evidence>
<keyword evidence="3" id="KW-0813">Transport</keyword>
<keyword evidence="8" id="KW-0653">Protein transport</keyword>
<dbReference type="OrthoDB" id="2960936at2759"/>
<evidence type="ECO:0000256" key="11">
    <source>
        <dbReference type="RuleBase" id="RU363115"/>
    </source>
</evidence>
<evidence type="ECO:0000256" key="6">
    <source>
        <dbReference type="ARBA" id="ARBA00022801"/>
    </source>
</evidence>
<dbReference type="GO" id="GO:0000045">
    <property type="term" value="P:autophagosome assembly"/>
    <property type="evidence" value="ECO:0007669"/>
    <property type="project" value="TreeGrafter"/>
</dbReference>
<evidence type="ECO:0000256" key="3">
    <source>
        <dbReference type="ARBA" id="ARBA00022448"/>
    </source>
</evidence>
<dbReference type="RefSeq" id="XP_041555482.1">
    <property type="nucleotide sequence ID" value="XM_041702726.1"/>
</dbReference>
<protein>
    <recommendedName>
        <fullName evidence="11">Cysteine protease</fullName>
        <ecNumber evidence="11">3.4.22.-</ecNumber>
    </recommendedName>
</protein>
<evidence type="ECO:0000256" key="5">
    <source>
        <dbReference type="ARBA" id="ARBA00022670"/>
    </source>
</evidence>
<comment type="catalytic activity">
    <reaction evidence="10">
        <text>[protein]-C-terminal L-amino acid-glycyl-phosphatidylethanolamide + H2O = [protein]-C-terminal L-amino acid-glycine + a 1,2-diacyl-sn-glycero-3-phosphoethanolamine</text>
        <dbReference type="Rhea" id="RHEA:67548"/>
        <dbReference type="Rhea" id="RHEA-COMP:17323"/>
        <dbReference type="Rhea" id="RHEA-COMP:17324"/>
        <dbReference type="ChEBI" id="CHEBI:15377"/>
        <dbReference type="ChEBI" id="CHEBI:64612"/>
        <dbReference type="ChEBI" id="CHEBI:172940"/>
        <dbReference type="ChEBI" id="CHEBI:172941"/>
    </reaction>
    <physiologicalReaction direction="left-to-right" evidence="10">
        <dbReference type="Rhea" id="RHEA:67549"/>
    </physiologicalReaction>
</comment>
<feature type="domain" description="Peptidase C54 catalytic" evidence="12">
    <location>
        <begin position="96"/>
        <end position="385"/>
    </location>
</feature>
<dbReference type="AlphaFoldDB" id="A0A7R8AN13"/>
<dbReference type="GO" id="GO:0035973">
    <property type="term" value="P:aggrephagy"/>
    <property type="evidence" value="ECO:0007669"/>
    <property type="project" value="TreeGrafter"/>
</dbReference>
<evidence type="ECO:0000256" key="4">
    <source>
        <dbReference type="ARBA" id="ARBA00022490"/>
    </source>
</evidence>
<keyword evidence="11" id="KW-0539">Nucleus</keyword>
<reference evidence="13" key="1">
    <citation type="submission" date="2021-01" db="EMBL/GenBank/DDBJ databases">
        <authorList>
            <consortium name="Aspergillus puulaauensis MK2 genome sequencing consortium"/>
            <person name="Kazuki M."/>
            <person name="Futagami T."/>
        </authorList>
    </citation>
    <scope>NUCLEOTIDE SEQUENCE</scope>
    <source>
        <strain evidence="13">MK2</strain>
    </source>
</reference>
<keyword evidence="14" id="KW-1185">Reference proteome</keyword>
<dbReference type="GO" id="GO:0005634">
    <property type="term" value="C:nucleus"/>
    <property type="evidence" value="ECO:0007669"/>
    <property type="project" value="UniProtKB-SubCell"/>
</dbReference>
<keyword evidence="6 11" id="KW-0378">Hydrolase</keyword>
<dbReference type="InterPro" id="IPR046792">
    <property type="entry name" value="Peptidase_C54_cat"/>
</dbReference>
<dbReference type="GO" id="GO:0034727">
    <property type="term" value="P:piecemeal microautophagy of the nucleus"/>
    <property type="evidence" value="ECO:0007669"/>
    <property type="project" value="TreeGrafter"/>
</dbReference>
<dbReference type="Pfam" id="PF03416">
    <property type="entry name" value="Peptidase_C54"/>
    <property type="match status" value="1"/>
</dbReference>
<comment type="similarity">
    <text evidence="2 11">Belongs to the peptidase C54 family.</text>
</comment>
<gene>
    <name evidence="13" type="primary">ATG4</name>
    <name evidence="13" type="ORF">APUU_31513A</name>
</gene>
<dbReference type="GO" id="GO:0015031">
    <property type="term" value="P:protein transport"/>
    <property type="evidence" value="ECO:0007669"/>
    <property type="project" value="UniProtKB-KW"/>
</dbReference>
<sequence length="423" mass="48038">MNPTDIERYKKRIVQYIWDPEPKNDEEPESPIWCLGTGYPPSEQLITPREELSKTQEALPSDTEKDCAQNRTLTLHVHHNGRQTNTTSISTPDWPEPFLLDFESKIWMTYRSNFTPIARDTSSEGNQSLTLGVRLRSQFIEPQGFTTDTGWGCMIRSGQSLLVNAMAIVTLGRGWRRRDKIEEEAQMLSLFADSPDAPFSIHNFVKYGAEFCGKQPGEWFGPTATARCIQGLSANCSQATLKVYIADDNSDVYQDRFMSASRNEQGIVSPTLILLALRLGIDRVTTVYWEGLKAVLQFPQSVGIAGGRPSASHYFIAVQGSHFFYLDPHNTRPAPNYTKLGTYTKDEVDTYHTRRLRRLHIRDMDPSMLIGFLIKDEEDWEDWKTRVASTQGKPIINILSAGDTTPWQGRREALDEVEAFDDE</sequence>
<name>A0A7R8AN13_9EURO</name>
<dbReference type="GO" id="GO:0000407">
    <property type="term" value="C:phagophore assembly site"/>
    <property type="evidence" value="ECO:0007669"/>
    <property type="project" value="UniProtKB-SubCell"/>
</dbReference>
<dbReference type="SUPFAM" id="SSF54001">
    <property type="entry name" value="Cysteine proteinases"/>
    <property type="match status" value="1"/>
</dbReference>
<dbReference type="KEGG" id="apuu:APUU_31513A"/>
<evidence type="ECO:0000256" key="1">
    <source>
        <dbReference type="ARBA" id="ARBA00004329"/>
    </source>
</evidence>
<comment type="function">
    <text evidence="11">Required for selective autophagic degradation of the nucleus (nucleophagy) as well as for mitophagy which contributes to regulate mitochondrial quantity and quality by eliminating the mitochondria to a basal level to fulfill cellular energy requirements and preventing excess ROS production.</text>
</comment>
<dbReference type="GO" id="GO:0016485">
    <property type="term" value="P:protein processing"/>
    <property type="evidence" value="ECO:0007669"/>
    <property type="project" value="TreeGrafter"/>
</dbReference>
<dbReference type="PANTHER" id="PTHR22624:SF49">
    <property type="entry name" value="CYSTEINE PROTEASE"/>
    <property type="match status" value="1"/>
</dbReference>
<dbReference type="InterPro" id="IPR038765">
    <property type="entry name" value="Papain-like_cys_pep_sf"/>
</dbReference>
<evidence type="ECO:0000259" key="12">
    <source>
        <dbReference type="Pfam" id="PF03416"/>
    </source>
</evidence>
<evidence type="ECO:0000313" key="13">
    <source>
        <dbReference type="EMBL" id="BCS23288.1"/>
    </source>
</evidence>